<evidence type="ECO:0000256" key="5">
    <source>
        <dbReference type="ARBA" id="ARBA00022692"/>
    </source>
</evidence>
<protein>
    <submittedName>
        <fullName evidence="10">Uncharacterized protein</fullName>
    </submittedName>
</protein>
<evidence type="ECO:0000313" key="11">
    <source>
        <dbReference type="Proteomes" id="UP001217089"/>
    </source>
</evidence>
<dbReference type="Pfam" id="PF00230">
    <property type="entry name" value="MIP"/>
    <property type="match status" value="1"/>
</dbReference>
<keyword evidence="5 8" id="KW-0812">Transmembrane</keyword>
<dbReference type="PANTHER" id="PTHR19139">
    <property type="entry name" value="AQUAPORIN TRANSPORTER"/>
    <property type="match status" value="1"/>
</dbReference>
<evidence type="ECO:0000256" key="8">
    <source>
        <dbReference type="RuleBase" id="RU000477"/>
    </source>
</evidence>
<gene>
    <name evidence="10" type="ORF">KUTeg_000146</name>
</gene>
<dbReference type="InterPro" id="IPR022357">
    <property type="entry name" value="MIP_CS"/>
</dbReference>
<feature type="non-terminal residue" evidence="10">
    <location>
        <position position="225"/>
    </location>
</feature>
<evidence type="ECO:0000256" key="9">
    <source>
        <dbReference type="SAM" id="Phobius"/>
    </source>
</evidence>
<feature type="transmembrane region" description="Helical" evidence="9">
    <location>
        <begin position="102"/>
        <end position="123"/>
    </location>
</feature>
<keyword evidence="11" id="KW-1185">Reference proteome</keyword>
<accession>A0ABQ9G137</accession>
<keyword evidence="4" id="KW-1003">Cell membrane</keyword>
<evidence type="ECO:0000256" key="6">
    <source>
        <dbReference type="ARBA" id="ARBA00022989"/>
    </source>
</evidence>
<feature type="transmembrane region" description="Helical" evidence="9">
    <location>
        <begin position="144"/>
        <end position="163"/>
    </location>
</feature>
<name>A0ABQ9G137_TEGGR</name>
<evidence type="ECO:0000256" key="3">
    <source>
        <dbReference type="ARBA" id="ARBA00022448"/>
    </source>
</evidence>
<comment type="subcellular location">
    <subcellularLocation>
        <location evidence="1">Cell membrane</location>
        <topology evidence="1">Multi-pass membrane protein</topology>
    </subcellularLocation>
</comment>
<evidence type="ECO:0000256" key="2">
    <source>
        <dbReference type="ARBA" id="ARBA00006175"/>
    </source>
</evidence>
<comment type="caution">
    <text evidence="10">The sequence shown here is derived from an EMBL/GenBank/DDBJ whole genome shotgun (WGS) entry which is preliminary data.</text>
</comment>
<keyword evidence="3 8" id="KW-0813">Transport</keyword>
<reference evidence="10 11" key="1">
    <citation type="submission" date="2022-12" db="EMBL/GenBank/DDBJ databases">
        <title>Chromosome-level genome of Tegillarca granosa.</title>
        <authorList>
            <person name="Kim J."/>
        </authorList>
    </citation>
    <scope>NUCLEOTIDE SEQUENCE [LARGE SCALE GENOMIC DNA]</scope>
    <source>
        <strain evidence="10">Teg-2019</strain>
        <tissue evidence="10">Adductor muscle</tissue>
    </source>
</reference>
<keyword evidence="6 9" id="KW-1133">Transmembrane helix</keyword>
<organism evidence="10 11">
    <name type="scientific">Tegillarca granosa</name>
    <name type="common">Malaysian cockle</name>
    <name type="synonym">Anadara granosa</name>
    <dbReference type="NCBI Taxonomy" id="220873"/>
    <lineage>
        <taxon>Eukaryota</taxon>
        <taxon>Metazoa</taxon>
        <taxon>Spiralia</taxon>
        <taxon>Lophotrochozoa</taxon>
        <taxon>Mollusca</taxon>
        <taxon>Bivalvia</taxon>
        <taxon>Autobranchia</taxon>
        <taxon>Pteriomorphia</taxon>
        <taxon>Arcoida</taxon>
        <taxon>Arcoidea</taxon>
        <taxon>Arcidae</taxon>
        <taxon>Tegillarca</taxon>
    </lineage>
</organism>
<dbReference type="InterPro" id="IPR023271">
    <property type="entry name" value="Aquaporin-like"/>
</dbReference>
<dbReference type="Proteomes" id="UP001217089">
    <property type="component" value="Unassembled WGS sequence"/>
</dbReference>
<evidence type="ECO:0000256" key="1">
    <source>
        <dbReference type="ARBA" id="ARBA00004651"/>
    </source>
</evidence>
<feature type="transmembrane region" description="Helical" evidence="9">
    <location>
        <begin position="35"/>
        <end position="55"/>
    </location>
</feature>
<sequence>MEGLIVHTASKLAEKRFGKEQKNSWSSFRELKTWVFWRAVIAEALGTTLFVYMGVSSTISLAFGLSIMVLIQIFGPISGAHINPAVSLGLAVGGAITLVRAIMYVIAQTIGAILGGLIVKGLTPSNITQYGVTGLNSSLSVEQGLGVEIILTFVLVSVIIATTDGNRHEYGSKSLAIGLTVATGHFSGILISILYNVICIYLLLFQMQQSTIIFELEKSQIKILR</sequence>
<evidence type="ECO:0000256" key="7">
    <source>
        <dbReference type="ARBA" id="ARBA00023136"/>
    </source>
</evidence>
<keyword evidence="7 9" id="KW-0472">Membrane</keyword>
<dbReference type="PROSITE" id="PS00221">
    <property type="entry name" value="MIP"/>
    <property type="match status" value="1"/>
</dbReference>
<feature type="transmembrane region" description="Helical" evidence="9">
    <location>
        <begin position="175"/>
        <end position="204"/>
    </location>
</feature>
<dbReference type="InterPro" id="IPR034294">
    <property type="entry name" value="Aquaporin_transptr"/>
</dbReference>
<dbReference type="PRINTS" id="PR00783">
    <property type="entry name" value="MINTRINSICP"/>
</dbReference>
<dbReference type="InterPro" id="IPR000425">
    <property type="entry name" value="MIP"/>
</dbReference>
<dbReference type="EMBL" id="JARBDR010000018">
    <property type="protein sequence ID" value="KAJ8321675.1"/>
    <property type="molecule type" value="Genomic_DNA"/>
</dbReference>
<evidence type="ECO:0000313" key="10">
    <source>
        <dbReference type="EMBL" id="KAJ8321675.1"/>
    </source>
</evidence>
<dbReference type="PANTHER" id="PTHR19139:SF199">
    <property type="entry name" value="MIP17260P"/>
    <property type="match status" value="1"/>
</dbReference>
<comment type="similarity">
    <text evidence="2 8">Belongs to the MIP/aquaporin (TC 1.A.8) family.</text>
</comment>
<evidence type="ECO:0000256" key="4">
    <source>
        <dbReference type="ARBA" id="ARBA00022475"/>
    </source>
</evidence>
<dbReference type="SUPFAM" id="SSF81338">
    <property type="entry name" value="Aquaporin-like"/>
    <property type="match status" value="1"/>
</dbReference>
<proteinExistence type="inferred from homology"/>
<feature type="transmembrane region" description="Helical" evidence="9">
    <location>
        <begin position="62"/>
        <end position="82"/>
    </location>
</feature>
<dbReference type="Gene3D" id="1.20.1080.10">
    <property type="entry name" value="Glycerol uptake facilitator protein"/>
    <property type="match status" value="1"/>
</dbReference>